<evidence type="ECO:0000313" key="2">
    <source>
        <dbReference type="Proteomes" id="UP001457282"/>
    </source>
</evidence>
<dbReference type="Proteomes" id="UP001457282">
    <property type="component" value="Unassembled WGS sequence"/>
</dbReference>
<comment type="caution">
    <text evidence="1">The sequence shown here is derived from an EMBL/GenBank/DDBJ whole genome shotgun (WGS) entry which is preliminary data.</text>
</comment>
<protein>
    <submittedName>
        <fullName evidence="1">Uncharacterized protein</fullName>
    </submittedName>
</protein>
<gene>
    <name evidence="1" type="ORF">M0R45_025152</name>
</gene>
<keyword evidence="2" id="KW-1185">Reference proteome</keyword>
<dbReference type="AlphaFoldDB" id="A0AAW1WV86"/>
<sequence length="83" mass="9028">MKRSLHMVRYEQCKLLASTLVYSKCPVDDDYVQSANVRSDRGDDPTDPSLSIITGDKEELSTFTVKASGSGDASISAIASERL</sequence>
<dbReference type="EMBL" id="JBEDUW010000005">
    <property type="protein sequence ID" value="KAK9927994.1"/>
    <property type="molecule type" value="Genomic_DNA"/>
</dbReference>
<accession>A0AAW1WV86</accession>
<name>A0AAW1WV86_RUBAR</name>
<reference evidence="1 2" key="1">
    <citation type="journal article" date="2023" name="G3 (Bethesda)">
        <title>A chromosome-length genome assembly and annotation of blackberry (Rubus argutus, cv. 'Hillquist').</title>
        <authorList>
            <person name="Bruna T."/>
            <person name="Aryal R."/>
            <person name="Dudchenko O."/>
            <person name="Sargent D.J."/>
            <person name="Mead D."/>
            <person name="Buti M."/>
            <person name="Cavallini A."/>
            <person name="Hytonen T."/>
            <person name="Andres J."/>
            <person name="Pham M."/>
            <person name="Weisz D."/>
            <person name="Mascagni F."/>
            <person name="Usai G."/>
            <person name="Natali L."/>
            <person name="Bassil N."/>
            <person name="Fernandez G.E."/>
            <person name="Lomsadze A."/>
            <person name="Armour M."/>
            <person name="Olukolu B."/>
            <person name="Poorten T."/>
            <person name="Britton C."/>
            <person name="Davik J."/>
            <person name="Ashrafi H."/>
            <person name="Aiden E.L."/>
            <person name="Borodovsky M."/>
            <person name="Worthington M."/>
        </authorList>
    </citation>
    <scope>NUCLEOTIDE SEQUENCE [LARGE SCALE GENOMIC DNA]</scope>
    <source>
        <strain evidence="1">PI 553951</strain>
    </source>
</reference>
<evidence type="ECO:0000313" key="1">
    <source>
        <dbReference type="EMBL" id="KAK9927994.1"/>
    </source>
</evidence>
<organism evidence="1 2">
    <name type="scientific">Rubus argutus</name>
    <name type="common">Southern blackberry</name>
    <dbReference type="NCBI Taxonomy" id="59490"/>
    <lineage>
        <taxon>Eukaryota</taxon>
        <taxon>Viridiplantae</taxon>
        <taxon>Streptophyta</taxon>
        <taxon>Embryophyta</taxon>
        <taxon>Tracheophyta</taxon>
        <taxon>Spermatophyta</taxon>
        <taxon>Magnoliopsida</taxon>
        <taxon>eudicotyledons</taxon>
        <taxon>Gunneridae</taxon>
        <taxon>Pentapetalae</taxon>
        <taxon>rosids</taxon>
        <taxon>fabids</taxon>
        <taxon>Rosales</taxon>
        <taxon>Rosaceae</taxon>
        <taxon>Rosoideae</taxon>
        <taxon>Rosoideae incertae sedis</taxon>
        <taxon>Rubus</taxon>
    </lineage>
</organism>
<proteinExistence type="predicted"/>